<feature type="coiled-coil region" evidence="2">
    <location>
        <begin position="883"/>
        <end position="1026"/>
    </location>
</feature>
<feature type="coiled-coil region" evidence="2">
    <location>
        <begin position="1964"/>
        <end position="2045"/>
    </location>
</feature>
<feature type="compositionally biased region" description="Low complexity" evidence="3">
    <location>
        <begin position="1654"/>
        <end position="1679"/>
    </location>
</feature>
<name>A0A0S4JJS2_BODSA</name>
<dbReference type="OMA" id="TLETKCQ"/>
<dbReference type="PANTHER" id="PTHR18870">
    <property type="entry name" value="PROTEIN TAG-278-RELATED"/>
    <property type="match status" value="1"/>
</dbReference>
<sequence>MSRPSSRPTTFHEDPLHGDSTSSDEEDTTATTGTAASTSAAGSFASPHSSTNPPGRAAISQIPLGAANNKRSDHQAPSSAVHSRASSLGLPPSAPNSPPQTPRNSVSTSSASRRETTTANNFTTAPPPPPVHLDGPVTPLGSISVPTMQEANKLATKLRSLEQENTQLSQGLTRMAEENARLGDRVASLQEKVTRLSTSPLEGTSVLKALFDKDQHAGWLNGGKSATKEKLQHTLEDLQNEYIAYKETHTTSEDEVKALVTDLQSAHANSSTIAAQLREVKRQMQLGAVGTIRLIVEESNQAGASVKSLQQELQLMSEQHAEDLKAAAAMNESLQQQFDALEQQHHMFTQVAASEHEESLKTIQNLEQQVTQLKKDASAGKAAQESLQKLQVEYDEIQLANSKLEEELSTISNRLAVKEEMQKQLILEATQRGNSEVQEVTLKLVESEDLLMTEKERYSALLTLHKKQEELHAQAMERIKDDLQLVQEQREEADKANALLRRNFEAAEAARKEAQLDFEEEINALKVALKRANELAHSSQSGTAELESTHAETVAQLAQLQQQHSFDVAALQEKHAAEIGKLQKRLVEAQEVIADYESQLGQTVSLQNFLTLETKCQRLEDDVELLREQKATLESHAQANANNSTALEQERAQHAIVVAQLQQRLVTAQEVIADHESQLGQTVSLQNFLTLETEVQRLRDDVALLSEQKIAAEATAAHTAEELAMVQRTLADAVAKSQELRDELSPIRHRSAELDTVRASGEHDKQTIRALEARCDELELQIKALQEENSNLNASTVMSAQSLSDYEVEIAKYKEAVKHLEERAKALDAARESGESALESTYTQQIHDMRTEHRDEVAALTERHNRTMETATGLHTAAIAALKEQHSAEISKLQARLVQAQEIIADHESQLGQTVSLQNFLTLETKCQRLEDVNALLQEQRAALELAVSKHTNDAATLKQLQEQHATEISRLQKRLVEAQEVIADHESQLGQTVSLQNFLSLETKSQRLEDEVALLTEQKKALEVTVAEHVSAHAAMEAKHAAATQHLQDDIGRIRDEKAALDAVVAKNSSIATALEQLRSQHAAEIGRLQERLVKAQEVIADHESQLGQTVSLQNFLSLETSNKRLEDDVALLKEQRRALESTAAEHSAAMTALEEQHHVEIGKLQQRLVVAQEVIADHESQLVSMQNFMTLETKCQRLEDEAALLVEQKQAADKRLEEIQTTLNGYEEVVAKSMSLQAELTAAKEAHASEIKTLKQRSDLLVKKCAQLTAEKKTLERSSPASGETSTIITRDASAADLVAGDVAARDEVIKVREELLAAKADAQRISDEHDQSKLLFSQSQARVKELEVSVAEHATRLAASEEKAQKERAAMLAEIVACKEVMSEMDLLNTKSQLSSQQLAEVSSEKKRLEDEVSLQTARASELESELGRVQKRAASAAEDIQNLQAALKSVLQELQQSAPPGGSSGASTQLLEQNERLILKQRIHELEEECESLQTKLDSSRKEVDAMNIHFAQEMSNMMEAVSTERVEIDRKHNEEIAAAIAAAAAGAASGGSRRSTSQTATTSSGSATSELQVLQAKYEDVVQNKVRNESMSSKKIASLEAQVAAADERLQERVRAYEAELNECQRHIASLGGSKPTSALSAGRRRSSAAEPTSAASSTHESEAPSRSARSAVSASAAGAAGNVTADQYYNVKCENDRLHEELRRQASKFKEKEAEYQELLSKKPAGAQPATTPGRPHSPRATSPQSRQTSSATANESDDQSAGLVLALRTANASLMEEKEQLLRRVAVLEADRDPPVGEVAKVVTSGTRLYRDDDLSRQLDAATAKNERLTLQIVELKQKLDEKLNLNKAAAETFNLALDAAEKDAKAWKAKVAELEAQIAQLKRREAEESSTPTSTVAVTPPAQVVKTERVRKGTLGAAGRARRQGGASLLSSTQAPIGDILDITEIDPHADDAAELERLRTEVHEKQRDLDRRSTEVVTLKGKVQELLDELRIAQSDIEELQQPQGGEVASQSTETVVALQKEVAALKSQNMSLEMSVAAATAAAAAAAVPVGASSTNSAGSSSQLAKLQAALDTLTKENKEVSRRLDESKTLCNTLETRLATSQAKLAATEAAYKTLQTNNEAAIETQKKLDADASAAALAAAKKSSRPTSRSNSPSTSEAVGELPTSVEALQQRVRWFEEQMKQRDASDAEMMQQTQVSVMEMDKRVRLKVKEAAESKQTIVQLTSEFLPLKQKLVEYESFVDRLGIRYPLPDQVSDGVQVVRLHALQASSGVAAAPSAAAPRSAVATPDASRRAAPSFSTPMGAGGGAARATPAASRLPDPSPIAPPRPRDKSTKRRELPT</sequence>
<feature type="compositionally biased region" description="Polar residues" evidence="3">
    <location>
        <begin position="1746"/>
        <end position="1761"/>
    </location>
</feature>
<gene>
    <name evidence="4" type="ORF">BSAL_02190</name>
</gene>
<dbReference type="PANTHER" id="PTHR18870:SF9">
    <property type="entry name" value="PROTEIN TAG-278-RELATED"/>
    <property type="match status" value="1"/>
</dbReference>
<evidence type="ECO:0000256" key="2">
    <source>
        <dbReference type="SAM" id="Coils"/>
    </source>
</evidence>
<feature type="coiled-coil region" evidence="2">
    <location>
        <begin position="221"/>
        <end position="255"/>
    </location>
</feature>
<feature type="compositionally biased region" description="Low complexity" evidence="3">
    <location>
        <begin position="2282"/>
        <end position="2297"/>
    </location>
</feature>
<proteinExistence type="predicted"/>
<feature type="coiled-coil region" evidence="2">
    <location>
        <begin position="1073"/>
        <end position="1273"/>
    </location>
</feature>
<dbReference type="VEuPathDB" id="TriTrypDB:BSAL_02190"/>
<feature type="region of interest" description="Disordered" evidence="3">
    <location>
        <begin position="2151"/>
        <end position="2175"/>
    </location>
</feature>
<dbReference type="OrthoDB" id="272951at2759"/>
<dbReference type="EMBL" id="CYKH01001867">
    <property type="protein sequence ID" value="CUG90824.1"/>
    <property type="molecule type" value="Genomic_DNA"/>
</dbReference>
<keyword evidence="1 2" id="KW-0175">Coiled coil</keyword>
<feature type="coiled-coil region" evidence="2">
    <location>
        <begin position="1395"/>
        <end position="1507"/>
    </location>
</feature>
<feature type="region of interest" description="Disordered" evidence="3">
    <location>
        <begin position="1552"/>
        <end position="1574"/>
    </location>
</feature>
<feature type="compositionally biased region" description="Low complexity" evidence="3">
    <location>
        <begin position="2151"/>
        <end position="2168"/>
    </location>
</feature>
<dbReference type="Proteomes" id="UP000051952">
    <property type="component" value="Unassembled WGS sequence"/>
</dbReference>
<feature type="compositionally biased region" description="Basic and acidic residues" evidence="3">
    <location>
        <begin position="2339"/>
        <end position="2352"/>
    </location>
</feature>
<feature type="compositionally biased region" description="Low complexity" evidence="3">
    <location>
        <begin position="29"/>
        <end position="46"/>
    </location>
</feature>
<feature type="coiled-coil region" evidence="2">
    <location>
        <begin position="317"/>
        <end position="421"/>
    </location>
</feature>
<evidence type="ECO:0000313" key="5">
    <source>
        <dbReference type="Proteomes" id="UP000051952"/>
    </source>
</evidence>
<feature type="compositionally biased region" description="Pro residues" evidence="3">
    <location>
        <begin position="92"/>
        <end position="101"/>
    </location>
</feature>
<feature type="coiled-coil region" evidence="2">
    <location>
        <begin position="2074"/>
        <end position="2136"/>
    </location>
</feature>
<organism evidence="4 5">
    <name type="scientific">Bodo saltans</name>
    <name type="common">Flagellated protozoan</name>
    <dbReference type="NCBI Taxonomy" id="75058"/>
    <lineage>
        <taxon>Eukaryota</taxon>
        <taxon>Discoba</taxon>
        <taxon>Euglenozoa</taxon>
        <taxon>Kinetoplastea</taxon>
        <taxon>Metakinetoplastina</taxon>
        <taxon>Eubodonida</taxon>
        <taxon>Bodonidae</taxon>
        <taxon>Bodo</taxon>
    </lineage>
</organism>
<evidence type="ECO:0000256" key="3">
    <source>
        <dbReference type="SAM" id="MobiDB-lite"/>
    </source>
</evidence>
<feature type="coiled-coil region" evidence="2">
    <location>
        <begin position="476"/>
        <end position="743"/>
    </location>
</feature>
<feature type="coiled-coil region" evidence="2">
    <location>
        <begin position="768"/>
        <end position="830"/>
    </location>
</feature>
<feature type="region of interest" description="Disordered" evidence="3">
    <location>
        <begin position="1633"/>
        <end position="1679"/>
    </location>
</feature>
<feature type="coiled-coil region" evidence="2">
    <location>
        <begin position="1771"/>
        <end position="1899"/>
    </location>
</feature>
<keyword evidence="5" id="KW-1185">Reference proteome</keyword>
<evidence type="ECO:0000256" key="1">
    <source>
        <dbReference type="ARBA" id="ARBA00023054"/>
    </source>
</evidence>
<reference evidence="5" key="1">
    <citation type="submission" date="2015-09" db="EMBL/GenBank/DDBJ databases">
        <authorList>
            <consortium name="Pathogen Informatics"/>
        </authorList>
    </citation>
    <scope>NUCLEOTIDE SEQUENCE [LARGE SCALE GENOMIC DNA]</scope>
    <source>
        <strain evidence="5">Lake Konstanz</strain>
    </source>
</reference>
<feature type="coiled-coil region" evidence="2">
    <location>
        <begin position="1601"/>
        <end position="1632"/>
    </location>
</feature>
<feature type="compositionally biased region" description="Low complexity" evidence="3">
    <location>
        <begin position="2320"/>
        <end position="2330"/>
    </location>
</feature>
<feature type="compositionally biased region" description="Low complexity" evidence="3">
    <location>
        <begin position="102"/>
        <end position="124"/>
    </location>
</feature>
<accession>A0A0S4JJS2</accession>
<feature type="region of interest" description="Disordered" evidence="3">
    <location>
        <begin position="2282"/>
        <end position="2352"/>
    </location>
</feature>
<evidence type="ECO:0000313" key="4">
    <source>
        <dbReference type="EMBL" id="CUG90824.1"/>
    </source>
</evidence>
<feature type="region of interest" description="Disordered" evidence="3">
    <location>
        <begin position="1"/>
        <end position="143"/>
    </location>
</feature>
<feature type="coiled-coil region" evidence="2">
    <location>
        <begin position="151"/>
        <end position="192"/>
    </location>
</feature>
<protein>
    <submittedName>
        <fullName evidence="4">Uncharacterized protein</fullName>
    </submittedName>
</protein>
<feature type="region of interest" description="Disordered" evidence="3">
    <location>
        <begin position="1719"/>
        <end position="1766"/>
    </location>
</feature>